<evidence type="ECO:0000256" key="3">
    <source>
        <dbReference type="ARBA" id="ARBA00022737"/>
    </source>
</evidence>
<sequence>MDFVMNPFDEETIAVACENGSIKLWKTGADGLKETTDEPNAVLKGHRDRPTIVRYHPTANNILTSASYDLCVNIWDVNKETTALSLGGHLEPVS</sequence>
<dbReference type="InterPro" id="IPR015943">
    <property type="entry name" value="WD40/YVTN_repeat-like_dom_sf"/>
</dbReference>
<dbReference type="PROSITE" id="PS00678">
    <property type="entry name" value="WD_REPEATS_1"/>
    <property type="match status" value="1"/>
</dbReference>
<comment type="function">
    <text evidence="4">F-actin regulator involved in anterograde Golgi to endosome transport: upon ubiquitination via 'Lys-33'-linked ubiquitin chains by the BCR(KLHL20) E3 ubiquitin ligase complex, interacts with EPS15 and localizes to the trans-Golgi network, where it promotes actin polymerization, thereby facilitating post-Golgi trafficking. May play a role in the maintenance of the Golgi apparatus morphology.</text>
</comment>
<protein>
    <recommendedName>
        <fullName evidence="5">Coronin</fullName>
    </recommendedName>
</protein>
<evidence type="ECO:0000256" key="1">
    <source>
        <dbReference type="ARBA" id="ARBA00009482"/>
    </source>
</evidence>
<dbReference type="Gene3D" id="2.130.10.10">
    <property type="entry name" value="YVTN repeat-like/Quinoprotein amine dehydrogenase"/>
    <property type="match status" value="1"/>
</dbReference>
<dbReference type="SUPFAM" id="SSF50978">
    <property type="entry name" value="WD40 repeat-like"/>
    <property type="match status" value="1"/>
</dbReference>
<gene>
    <name evidence="6" type="ORF">PACLA_8A070815</name>
</gene>
<dbReference type="InterPro" id="IPR015505">
    <property type="entry name" value="Coronin"/>
</dbReference>
<dbReference type="EMBL" id="CACRXK020027177">
    <property type="protein sequence ID" value="CAB4040731.1"/>
    <property type="molecule type" value="Genomic_DNA"/>
</dbReference>
<comment type="similarity">
    <text evidence="1 5">Belongs to the WD repeat coronin family.</text>
</comment>
<dbReference type="SMART" id="SM00320">
    <property type="entry name" value="WD40"/>
    <property type="match status" value="1"/>
</dbReference>
<evidence type="ECO:0000313" key="7">
    <source>
        <dbReference type="Proteomes" id="UP001152795"/>
    </source>
</evidence>
<reference evidence="6" key="1">
    <citation type="submission" date="2020-04" db="EMBL/GenBank/DDBJ databases">
        <authorList>
            <person name="Alioto T."/>
            <person name="Alioto T."/>
            <person name="Gomez Garrido J."/>
        </authorList>
    </citation>
    <scope>NUCLEOTIDE SEQUENCE</scope>
    <source>
        <strain evidence="6">A484AB</strain>
    </source>
</reference>
<keyword evidence="3 5" id="KW-0677">Repeat</keyword>
<evidence type="ECO:0000313" key="6">
    <source>
        <dbReference type="EMBL" id="CAB4040731.1"/>
    </source>
</evidence>
<name>A0A7D9LYQ5_PARCT</name>
<keyword evidence="2 5" id="KW-0853">WD repeat</keyword>
<dbReference type="PROSITE" id="PS50082">
    <property type="entry name" value="WD_REPEATS_2"/>
    <property type="match status" value="1"/>
</dbReference>
<evidence type="ECO:0000256" key="4">
    <source>
        <dbReference type="ARBA" id="ARBA00024838"/>
    </source>
</evidence>
<evidence type="ECO:0000256" key="5">
    <source>
        <dbReference type="RuleBase" id="RU280818"/>
    </source>
</evidence>
<evidence type="ECO:0000256" key="2">
    <source>
        <dbReference type="ARBA" id="ARBA00022574"/>
    </source>
</evidence>
<dbReference type="OrthoDB" id="1850764at2759"/>
<comment type="caution">
    <text evidence="6">The sequence shown here is derived from an EMBL/GenBank/DDBJ whole genome shotgun (WGS) entry which is preliminary data.</text>
</comment>
<dbReference type="Proteomes" id="UP001152795">
    <property type="component" value="Unassembled WGS sequence"/>
</dbReference>
<dbReference type="Pfam" id="PF00400">
    <property type="entry name" value="WD40"/>
    <property type="match status" value="1"/>
</dbReference>
<dbReference type="InterPro" id="IPR019775">
    <property type="entry name" value="WD40_repeat_CS"/>
</dbReference>
<dbReference type="PANTHER" id="PTHR10856">
    <property type="entry name" value="CORONIN"/>
    <property type="match status" value="1"/>
</dbReference>
<proteinExistence type="inferred from homology"/>
<accession>A0A7D9LYQ5</accession>
<keyword evidence="7" id="KW-1185">Reference proteome</keyword>
<dbReference type="InterPro" id="IPR036322">
    <property type="entry name" value="WD40_repeat_dom_sf"/>
</dbReference>
<dbReference type="InterPro" id="IPR001680">
    <property type="entry name" value="WD40_rpt"/>
</dbReference>
<dbReference type="PANTHER" id="PTHR10856:SF20">
    <property type="entry name" value="CORONIN-7"/>
    <property type="match status" value="1"/>
</dbReference>
<organism evidence="6 7">
    <name type="scientific">Paramuricea clavata</name>
    <name type="common">Red gorgonian</name>
    <name type="synonym">Violescent sea-whip</name>
    <dbReference type="NCBI Taxonomy" id="317549"/>
    <lineage>
        <taxon>Eukaryota</taxon>
        <taxon>Metazoa</taxon>
        <taxon>Cnidaria</taxon>
        <taxon>Anthozoa</taxon>
        <taxon>Octocorallia</taxon>
        <taxon>Malacalcyonacea</taxon>
        <taxon>Plexauridae</taxon>
        <taxon>Paramuricea</taxon>
    </lineage>
</organism>
<dbReference type="PROSITE" id="PS50294">
    <property type="entry name" value="WD_REPEATS_REGION"/>
    <property type="match status" value="1"/>
</dbReference>
<dbReference type="AlphaFoldDB" id="A0A7D9LYQ5"/>